<dbReference type="RefSeq" id="WP_092906704.1">
    <property type="nucleotide sequence ID" value="NZ_FOZS01000004.1"/>
</dbReference>
<evidence type="ECO:0000259" key="1">
    <source>
        <dbReference type="Pfam" id="PF04183"/>
    </source>
</evidence>
<dbReference type="Pfam" id="PF04183">
    <property type="entry name" value="IucA_IucC"/>
    <property type="match status" value="1"/>
</dbReference>
<proteinExistence type="predicted"/>
<evidence type="ECO:0000259" key="2">
    <source>
        <dbReference type="Pfam" id="PF06276"/>
    </source>
</evidence>
<dbReference type="InterPro" id="IPR022770">
    <property type="entry name" value="IucA/IucC-like_C"/>
</dbReference>
<evidence type="ECO:0000313" key="3">
    <source>
        <dbReference type="EMBL" id="SFS97680.1"/>
    </source>
</evidence>
<feature type="domain" description="Aerobactin siderophore biosynthesis IucA/IucC-like C-terminal" evidence="2">
    <location>
        <begin position="419"/>
        <end position="579"/>
    </location>
</feature>
<gene>
    <name evidence="3" type="ORF">SAMN04488556_3631</name>
</gene>
<dbReference type="PANTHER" id="PTHR34384:SF5">
    <property type="entry name" value="L-2,3-DIAMINOPROPANOATE--CITRATE LIGASE"/>
    <property type="match status" value="1"/>
</dbReference>
<dbReference type="InterPro" id="IPR037455">
    <property type="entry name" value="LucA/IucC-like"/>
</dbReference>
<dbReference type="Pfam" id="PF06276">
    <property type="entry name" value="FhuF"/>
    <property type="match status" value="1"/>
</dbReference>
<sequence>MTGVGAGCETPSEHAESATLHAFLNCYLRETDTASVVEAETSLPGVGVEGTVAHAPLKHHGVEVVAPLRYESATGRHLFDKPVYARSDDRELQPIDAASLAALARRELVLSTEAADSTAGTDLLRRVLASRRKIERLVDERNDFDRLYGPETTFRDAEQSLVYGHHFHPAPKSLEGIVDHDLSTYAPELRGAFQLRYFASDPHLITGWSARNAGPTEWIADALKAAEATLPSEAERALASDRAVIPVHPWQAEWLSAQPHVQRALERGSITDLGTFGPTVYPTSSVRTLWTSELPFMVKTSLAVEITNAERTSKVSELELGVAVTRLLEAGLADRIDESFPRFAVVRDPAALTVDIGAGPESGFETVLRENPFRGDDANDVSPVVALCQDGIDGPSRIARLIRALADRSGRPTSAVAREWFREYLAVTVEPVLWTYFELGLGFEAHQQNTLVRLDEDGWPVEGFYRDNEGFYVPESRRETVDAVCPGVTDQIETVCPDTTADDCVRYYVVLNNAFGVINALGIAGLADETALLDVLRESLVGLEAYEPSESALISKLLDDRRVPCKGNLRTRFEDRDELAAPLEAESVYIDIENPLVTRL</sequence>
<dbReference type="AlphaFoldDB" id="A0A1I6U890"/>
<keyword evidence="4" id="KW-1185">Reference proteome</keyword>
<evidence type="ECO:0000313" key="4">
    <source>
        <dbReference type="Proteomes" id="UP000199199"/>
    </source>
</evidence>
<name>A0A1I6U890_9EURY</name>
<dbReference type="GO" id="GO:0019290">
    <property type="term" value="P:siderophore biosynthetic process"/>
    <property type="evidence" value="ECO:0007669"/>
    <property type="project" value="InterPro"/>
</dbReference>
<reference evidence="4" key="1">
    <citation type="submission" date="2016-10" db="EMBL/GenBank/DDBJ databases">
        <authorList>
            <person name="Varghese N."/>
            <person name="Submissions S."/>
        </authorList>
    </citation>
    <scope>NUCLEOTIDE SEQUENCE [LARGE SCALE GENOMIC DNA]</scope>
    <source>
        <strain evidence="4">DSM 22427</strain>
    </source>
</reference>
<accession>A0A1I6U890</accession>
<dbReference type="PANTHER" id="PTHR34384">
    <property type="entry name" value="L-2,3-DIAMINOPROPANOATE--CITRATE LIGASE"/>
    <property type="match status" value="1"/>
</dbReference>
<organism evidence="3 4">
    <name type="scientific">Halostagnicola kamekurae</name>
    <dbReference type="NCBI Taxonomy" id="619731"/>
    <lineage>
        <taxon>Archaea</taxon>
        <taxon>Methanobacteriati</taxon>
        <taxon>Methanobacteriota</taxon>
        <taxon>Stenosarchaea group</taxon>
        <taxon>Halobacteria</taxon>
        <taxon>Halobacteriales</taxon>
        <taxon>Natrialbaceae</taxon>
        <taxon>Halostagnicola</taxon>
    </lineage>
</organism>
<protein>
    <submittedName>
        <fullName evidence="3">Siderophore synthetase component</fullName>
    </submittedName>
</protein>
<dbReference type="InterPro" id="IPR007310">
    <property type="entry name" value="Aerobactin_biosyn_IucA/IucC_N"/>
</dbReference>
<dbReference type="OrthoDB" id="212279at2157"/>
<dbReference type="Gene3D" id="1.10.510.40">
    <property type="match status" value="1"/>
</dbReference>
<dbReference type="EMBL" id="FOZS01000004">
    <property type="protein sequence ID" value="SFS97680.1"/>
    <property type="molecule type" value="Genomic_DNA"/>
</dbReference>
<dbReference type="GO" id="GO:0016881">
    <property type="term" value="F:acid-amino acid ligase activity"/>
    <property type="evidence" value="ECO:0007669"/>
    <property type="project" value="UniProtKB-ARBA"/>
</dbReference>
<feature type="domain" description="Aerobactin siderophore biosynthesis IucA/IucC N-terminal" evidence="1">
    <location>
        <begin position="154"/>
        <end position="389"/>
    </location>
</feature>
<dbReference type="Proteomes" id="UP000199199">
    <property type="component" value="Unassembled WGS sequence"/>
</dbReference>